<evidence type="ECO:0000313" key="10">
    <source>
        <dbReference type="Proteomes" id="UP000823849"/>
    </source>
</evidence>
<evidence type="ECO:0000256" key="4">
    <source>
        <dbReference type="ARBA" id="ARBA00022692"/>
    </source>
</evidence>
<dbReference type="SUPFAM" id="SSF161098">
    <property type="entry name" value="MetI-like"/>
    <property type="match status" value="1"/>
</dbReference>
<evidence type="ECO:0000256" key="1">
    <source>
        <dbReference type="ARBA" id="ARBA00004651"/>
    </source>
</evidence>
<comment type="caution">
    <text evidence="9">The sequence shown here is derived from an EMBL/GenBank/DDBJ whole genome shotgun (WGS) entry which is preliminary data.</text>
</comment>
<dbReference type="PANTHER" id="PTHR30151:SF19">
    <property type="entry name" value="ABC TRANSPORTER PERMEASE"/>
    <property type="match status" value="1"/>
</dbReference>
<evidence type="ECO:0000256" key="6">
    <source>
        <dbReference type="ARBA" id="ARBA00023136"/>
    </source>
</evidence>
<dbReference type="GO" id="GO:0005886">
    <property type="term" value="C:plasma membrane"/>
    <property type="evidence" value="ECO:0007669"/>
    <property type="project" value="UniProtKB-SubCell"/>
</dbReference>
<dbReference type="Proteomes" id="UP000823849">
    <property type="component" value="Unassembled WGS sequence"/>
</dbReference>
<dbReference type="PROSITE" id="PS50928">
    <property type="entry name" value="ABC_TM1"/>
    <property type="match status" value="1"/>
</dbReference>
<reference evidence="9" key="2">
    <citation type="submission" date="2021-04" db="EMBL/GenBank/DDBJ databases">
        <authorList>
            <person name="Gilroy R."/>
        </authorList>
    </citation>
    <scope>NUCLEOTIDE SEQUENCE</scope>
    <source>
        <strain evidence="9">CHK185-5351</strain>
    </source>
</reference>
<feature type="transmembrane region" description="Helical" evidence="7">
    <location>
        <begin position="141"/>
        <end position="161"/>
    </location>
</feature>
<dbReference type="GO" id="GO:0055085">
    <property type="term" value="P:transmembrane transport"/>
    <property type="evidence" value="ECO:0007669"/>
    <property type="project" value="InterPro"/>
</dbReference>
<feature type="transmembrane region" description="Helical" evidence="7">
    <location>
        <begin position="84"/>
        <end position="103"/>
    </location>
</feature>
<feature type="transmembrane region" description="Helical" evidence="7">
    <location>
        <begin position="29"/>
        <end position="48"/>
    </location>
</feature>
<sequence length="267" mass="29854">MKPEQTLTPQELFLRQQTQKKRQIRAARILLLAAFLILWEAAAAFGWIDSFIFSSPSRITETFWTMCREQELFRHIGITLAETLISFFLVILFGIGIAVLLWLCPRFSSVMEPYLVVLNSLPKSAMAPLLIVWLGANMRTIVVAGMSVAIFGSIISLYSEFKGVDPDAVKLIYTLGGTKRDTLRKVILPSSVPFLLSTFKVNIGLCLVGVVIGEFIGARSGLGYLIIYGSQVFQLNMVIMCIFVLCIIATLLYAAVSFLEKQYLKKH</sequence>
<reference evidence="9" key="1">
    <citation type="journal article" date="2021" name="PeerJ">
        <title>Extensive microbial diversity within the chicken gut microbiome revealed by metagenomics and culture.</title>
        <authorList>
            <person name="Gilroy R."/>
            <person name="Ravi A."/>
            <person name="Getino M."/>
            <person name="Pursley I."/>
            <person name="Horton D.L."/>
            <person name="Alikhan N.F."/>
            <person name="Baker D."/>
            <person name="Gharbi K."/>
            <person name="Hall N."/>
            <person name="Watson M."/>
            <person name="Adriaenssens E.M."/>
            <person name="Foster-Nyarko E."/>
            <person name="Jarju S."/>
            <person name="Secka A."/>
            <person name="Antonio M."/>
            <person name="Oren A."/>
            <person name="Chaudhuri R.R."/>
            <person name="La Ragione R."/>
            <person name="Hildebrand F."/>
            <person name="Pallen M.J."/>
        </authorList>
    </citation>
    <scope>NUCLEOTIDE SEQUENCE</scope>
    <source>
        <strain evidence="9">CHK185-5351</strain>
    </source>
</reference>
<accession>A0A9D2NC41</accession>
<evidence type="ECO:0000256" key="5">
    <source>
        <dbReference type="ARBA" id="ARBA00022989"/>
    </source>
</evidence>
<keyword evidence="4 7" id="KW-0812">Transmembrane</keyword>
<evidence type="ECO:0000256" key="2">
    <source>
        <dbReference type="ARBA" id="ARBA00022448"/>
    </source>
</evidence>
<evidence type="ECO:0000256" key="7">
    <source>
        <dbReference type="RuleBase" id="RU363032"/>
    </source>
</evidence>
<dbReference type="CDD" id="cd06261">
    <property type="entry name" value="TM_PBP2"/>
    <property type="match status" value="1"/>
</dbReference>
<dbReference type="EMBL" id="DWWU01000030">
    <property type="protein sequence ID" value="HJC15562.1"/>
    <property type="molecule type" value="Genomic_DNA"/>
</dbReference>
<proteinExistence type="inferred from homology"/>
<organism evidence="9 10">
    <name type="scientific">Candidatus Fusicatenibacter intestinigallinarum</name>
    <dbReference type="NCBI Taxonomy" id="2838598"/>
    <lineage>
        <taxon>Bacteria</taxon>
        <taxon>Bacillati</taxon>
        <taxon>Bacillota</taxon>
        <taxon>Clostridia</taxon>
        <taxon>Lachnospirales</taxon>
        <taxon>Lachnospiraceae</taxon>
        <taxon>Fusicatenibacter</taxon>
    </lineage>
</organism>
<gene>
    <name evidence="9" type="ORF">H9705_07015</name>
</gene>
<comment type="subcellular location">
    <subcellularLocation>
        <location evidence="1 7">Cell membrane</location>
        <topology evidence="1 7">Multi-pass membrane protein</topology>
    </subcellularLocation>
</comment>
<evidence type="ECO:0000313" key="9">
    <source>
        <dbReference type="EMBL" id="HJC15562.1"/>
    </source>
</evidence>
<dbReference type="InterPro" id="IPR035906">
    <property type="entry name" value="MetI-like_sf"/>
</dbReference>
<comment type="similarity">
    <text evidence="7">Belongs to the binding-protein-dependent transport system permease family.</text>
</comment>
<dbReference type="PANTHER" id="PTHR30151">
    <property type="entry name" value="ALKANE SULFONATE ABC TRANSPORTER-RELATED, MEMBRANE SUBUNIT"/>
    <property type="match status" value="1"/>
</dbReference>
<keyword evidence="3" id="KW-1003">Cell membrane</keyword>
<feature type="transmembrane region" description="Helical" evidence="7">
    <location>
        <begin position="237"/>
        <end position="259"/>
    </location>
</feature>
<protein>
    <submittedName>
        <fullName evidence="9">ABC transporter permease</fullName>
    </submittedName>
</protein>
<dbReference type="AlphaFoldDB" id="A0A9D2NC41"/>
<evidence type="ECO:0000259" key="8">
    <source>
        <dbReference type="PROSITE" id="PS50928"/>
    </source>
</evidence>
<feature type="transmembrane region" description="Helical" evidence="7">
    <location>
        <begin position="194"/>
        <end position="217"/>
    </location>
</feature>
<name>A0A9D2NC41_9FIRM</name>
<dbReference type="Gene3D" id="1.10.3720.10">
    <property type="entry name" value="MetI-like"/>
    <property type="match status" value="1"/>
</dbReference>
<dbReference type="InterPro" id="IPR000515">
    <property type="entry name" value="MetI-like"/>
</dbReference>
<feature type="transmembrane region" description="Helical" evidence="7">
    <location>
        <begin position="115"/>
        <end position="135"/>
    </location>
</feature>
<keyword evidence="5 7" id="KW-1133">Transmembrane helix</keyword>
<feature type="domain" description="ABC transmembrane type-1" evidence="8">
    <location>
        <begin position="76"/>
        <end position="253"/>
    </location>
</feature>
<keyword evidence="2 7" id="KW-0813">Transport</keyword>
<dbReference type="Pfam" id="PF00528">
    <property type="entry name" value="BPD_transp_1"/>
    <property type="match status" value="1"/>
</dbReference>
<keyword evidence="6 7" id="KW-0472">Membrane</keyword>
<evidence type="ECO:0000256" key="3">
    <source>
        <dbReference type="ARBA" id="ARBA00022475"/>
    </source>
</evidence>